<evidence type="ECO:0000259" key="1">
    <source>
        <dbReference type="Pfam" id="PF23321"/>
    </source>
</evidence>
<dbReference type="GO" id="GO:0016020">
    <property type="term" value="C:membrane"/>
    <property type="evidence" value="ECO:0007669"/>
    <property type="project" value="InterPro"/>
</dbReference>
<proteinExistence type="predicted"/>
<dbReference type="GO" id="GO:0140359">
    <property type="term" value="F:ABC-type transporter activity"/>
    <property type="evidence" value="ECO:0007669"/>
    <property type="project" value="InterPro"/>
</dbReference>
<protein>
    <recommendedName>
        <fullName evidence="1">ABCA1-4-like C-terminal R2 regulatory domain-containing protein</fullName>
    </recommendedName>
</protein>
<dbReference type="GO" id="GO:0005319">
    <property type="term" value="F:lipid transporter activity"/>
    <property type="evidence" value="ECO:0007669"/>
    <property type="project" value="TreeGrafter"/>
</dbReference>
<dbReference type="InterPro" id="IPR026082">
    <property type="entry name" value="ABCA"/>
</dbReference>
<dbReference type="Pfam" id="PF23321">
    <property type="entry name" value="R1_ABCA1"/>
    <property type="match status" value="1"/>
</dbReference>
<gene>
    <name evidence="2" type="ORF">g.34350</name>
</gene>
<evidence type="ECO:0000313" key="2">
    <source>
        <dbReference type="EMBL" id="JAT29570.1"/>
    </source>
</evidence>
<dbReference type="AlphaFoldDB" id="A0A1B6M106"/>
<sequence>MEECEALCSRLTIMVAGQMKCIGSAPFLKQQFGQGYTVKVKLQSAQSGDALTMLKQEMMSLFENSSIKDEHLGLLDYHIPDPSLALSELFQNMERLKSRHNIIEDYNVSDTTLEQVFMFFARASLPPEKIL</sequence>
<dbReference type="EMBL" id="GEBQ01010407">
    <property type="protein sequence ID" value="JAT29570.1"/>
    <property type="molecule type" value="Transcribed_RNA"/>
</dbReference>
<dbReference type="PANTHER" id="PTHR19229">
    <property type="entry name" value="ATP-BINDING CASSETTE TRANSPORTER SUBFAMILY A ABCA"/>
    <property type="match status" value="1"/>
</dbReference>
<accession>A0A1B6M106</accession>
<organism evidence="2">
    <name type="scientific">Graphocephala atropunctata</name>
    <dbReference type="NCBI Taxonomy" id="36148"/>
    <lineage>
        <taxon>Eukaryota</taxon>
        <taxon>Metazoa</taxon>
        <taxon>Ecdysozoa</taxon>
        <taxon>Arthropoda</taxon>
        <taxon>Hexapoda</taxon>
        <taxon>Insecta</taxon>
        <taxon>Pterygota</taxon>
        <taxon>Neoptera</taxon>
        <taxon>Paraneoptera</taxon>
        <taxon>Hemiptera</taxon>
        <taxon>Auchenorrhyncha</taxon>
        <taxon>Membracoidea</taxon>
        <taxon>Cicadellidae</taxon>
        <taxon>Cicadellinae</taxon>
        <taxon>Cicadellini</taxon>
        <taxon>Graphocephala</taxon>
    </lineage>
</organism>
<feature type="domain" description="ABCA1-4-like C-terminal R2 regulatory" evidence="1">
    <location>
        <begin position="33"/>
        <end position="109"/>
    </location>
</feature>
<reference evidence="2" key="1">
    <citation type="submission" date="2015-11" db="EMBL/GenBank/DDBJ databases">
        <title>De novo transcriptome assembly of four potential Pierce s Disease insect vectors from Arizona vineyards.</title>
        <authorList>
            <person name="Tassone E.E."/>
        </authorList>
    </citation>
    <scope>NUCLEOTIDE SEQUENCE</scope>
</reference>
<dbReference type="InterPro" id="IPR056264">
    <property type="entry name" value="R2_ABCA1-4-like"/>
</dbReference>
<name>A0A1B6M106_9HEMI</name>
<dbReference type="PANTHER" id="PTHR19229:SF250">
    <property type="entry name" value="ABC TRANSPORTER DOMAIN-CONTAINING PROTEIN-RELATED"/>
    <property type="match status" value="1"/>
</dbReference>